<name>A0ABD0UKR9_DENTH</name>
<reference evidence="4 5" key="1">
    <citation type="journal article" date="2024" name="Plant Biotechnol. J.">
        <title>Dendrobium thyrsiflorum genome and its molecular insights into genes involved in important horticultural traits.</title>
        <authorList>
            <person name="Chen B."/>
            <person name="Wang J.Y."/>
            <person name="Zheng P.J."/>
            <person name="Li K.L."/>
            <person name="Liang Y.M."/>
            <person name="Chen X.F."/>
            <person name="Zhang C."/>
            <person name="Zhao X."/>
            <person name="He X."/>
            <person name="Zhang G.Q."/>
            <person name="Liu Z.J."/>
            <person name="Xu Q."/>
        </authorList>
    </citation>
    <scope>NUCLEOTIDE SEQUENCE [LARGE SCALE GENOMIC DNA]</scope>
    <source>
        <strain evidence="4">GZMU011</strain>
    </source>
</reference>
<evidence type="ECO:0000256" key="1">
    <source>
        <dbReference type="ARBA" id="ARBA00022737"/>
    </source>
</evidence>
<keyword evidence="2 3" id="KW-0040">ANK repeat</keyword>
<keyword evidence="5" id="KW-1185">Reference proteome</keyword>
<dbReference type="Pfam" id="PF13857">
    <property type="entry name" value="Ank_5"/>
    <property type="match status" value="1"/>
</dbReference>
<evidence type="ECO:0000313" key="4">
    <source>
        <dbReference type="EMBL" id="KAL0913364.1"/>
    </source>
</evidence>
<gene>
    <name evidence="4" type="ORF">M5K25_016819</name>
</gene>
<proteinExistence type="predicted"/>
<sequence>MGKRAAARTERAENELALPSQRLVEAALNGEVEVVEESLAAAIAGAAREVLVDVNYIGTVNLRVKCAEVVLGEERADDVRIGYEEFRTDVSALFSAAHSGHVEVVRKLLSAGADVNQEFFRGYAITAAAREGHCNILGMLLKAGVSQSACEDALLEASLCGEAEAVQLLIQSEMVRADAAAHALVTASSRGFLDVVAVLVEVNHFIHSSFTEITTSVALHLILSFILQNGVDINRLDRVLLRSIKPTLHANVDCTPLVAAIVSKQNSIVKYLLEMMDKILYCASHDYIHSTTSILVQAGASTACLIQVGAWSWDPISGEEMRVGVCLGEPYNALWCAVEFYEASGEILKLLLHHCPFLLEDPYLGRTLLCHAILCQNSNAIKVLLDLGANSKFPLRTRQGHESYPIHLAARIGNVFILKQLISHGCDVNAKTSAGETPLMVSAKADHAECFLELVLAGADLGLLSHTGYSAIDQAKRSAFSSSIIDILSQALFTGATIHSSNLRVFSPLHFIAGCGRAEPLQMILHSSTGELNKLDSSGLTPIMVAAIGGHLETFRLLVMAGADLAVRSSDGNTIMSILQYESIASSKDYFEKVLLDGVLGNVISNTPFRALHYAARKGDGSSTVQLLKMGYHVNSLDENGYSPLMLSAMEGHSDVCKILLVHGSADSELINDRKETALSLARCSSRSNKVTEDLLLDHVARCRVLVGEELCKHTREGRGNPHMKAVRMLKSGVLSWGKTNRRNVACKEAAAGPSLNFLKNWRKDSGHNKAEIFRVVTVKGREVHFEASCVSGMELWVRGINLITKEANSGVT</sequence>
<feature type="repeat" description="ANK" evidence="3">
    <location>
        <begin position="401"/>
        <end position="433"/>
    </location>
</feature>
<feature type="repeat" description="ANK" evidence="3">
    <location>
        <begin position="538"/>
        <end position="570"/>
    </location>
</feature>
<feature type="repeat" description="ANK" evidence="3">
    <location>
        <begin position="434"/>
        <end position="466"/>
    </location>
</feature>
<feature type="repeat" description="ANK" evidence="3">
    <location>
        <begin position="640"/>
        <end position="665"/>
    </location>
</feature>
<keyword evidence="1" id="KW-0677">Repeat</keyword>
<organism evidence="4 5">
    <name type="scientific">Dendrobium thyrsiflorum</name>
    <name type="common">Pinecone-like raceme dendrobium</name>
    <name type="synonym">Orchid</name>
    <dbReference type="NCBI Taxonomy" id="117978"/>
    <lineage>
        <taxon>Eukaryota</taxon>
        <taxon>Viridiplantae</taxon>
        <taxon>Streptophyta</taxon>
        <taxon>Embryophyta</taxon>
        <taxon>Tracheophyta</taxon>
        <taxon>Spermatophyta</taxon>
        <taxon>Magnoliopsida</taxon>
        <taxon>Liliopsida</taxon>
        <taxon>Asparagales</taxon>
        <taxon>Orchidaceae</taxon>
        <taxon>Epidendroideae</taxon>
        <taxon>Malaxideae</taxon>
        <taxon>Dendrobiinae</taxon>
        <taxon>Dendrobium</taxon>
    </lineage>
</organism>
<dbReference type="PROSITE" id="PS50297">
    <property type="entry name" value="ANK_REP_REGION"/>
    <property type="match status" value="4"/>
</dbReference>
<dbReference type="InterPro" id="IPR036770">
    <property type="entry name" value="Ankyrin_rpt-contain_sf"/>
</dbReference>
<dbReference type="Proteomes" id="UP001552299">
    <property type="component" value="Unassembled WGS sequence"/>
</dbReference>
<dbReference type="PANTHER" id="PTHR24198">
    <property type="entry name" value="ANKYRIN REPEAT AND PROTEIN KINASE DOMAIN-CONTAINING PROTEIN"/>
    <property type="match status" value="1"/>
</dbReference>
<evidence type="ECO:0000313" key="5">
    <source>
        <dbReference type="Proteomes" id="UP001552299"/>
    </source>
</evidence>
<dbReference type="PANTHER" id="PTHR24198:SF194">
    <property type="entry name" value="INVERSIN-A"/>
    <property type="match status" value="1"/>
</dbReference>
<evidence type="ECO:0000256" key="2">
    <source>
        <dbReference type="ARBA" id="ARBA00023043"/>
    </source>
</evidence>
<accession>A0ABD0UKR9</accession>
<dbReference type="AlphaFoldDB" id="A0ABD0UKR9"/>
<feature type="repeat" description="ANK" evidence="3">
    <location>
        <begin position="88"/>
        <end position="116"/>
    </location>
</feature>
<comment type="caution">
    <text evidence="4">The sequence shown here is derived from an EMBL/GenBank/DDBJ whole genome shotgun (WGS) entry which is preliminary data.</text>
</comment>
<evidence type="ECO:0000256" key="3">
    <source>
        <dbReference type="PROSITE-ProRule" id="PRU00023"/>
    </source>
</evidence>
<dbReference type="Pfam" id="PF00023">
    <property type="entry name" value="Ank"/>
    <property type="match status" value="1"/>
</dbReference>
<protein>
    <submittedName>
        <fullName evidence="4">Uncharacterized protein</fullName>
    </submittedName>
</protein>
<dbReference type="PROSITE" id="PS50088">
    <property type="entry name" value="ANK_REPEAT"/>
    <property type="match status" value="5"/>
</dbReference>
<dbReference type="InterPro" id="IPR002110">
    <property type="entry name" value="Ankyrin_rpt"/>
</dbReference>
<dbReference type="EMBL" id="JANQDX010000013">
    <property type="protein sequence ID" value="KAL0913364.1"/>
    <property type="molecule type" value="Genomic_DNA"/>
</dbReference>
<dbReference type="Gene3D" id="1.25.40.20">
    <property type="entry name" value="Ankyrin repeat-containing domain"/>
    <property type="match status" value="4"/>
</dbReference>
<dbReference type="Pfam" id="PF12796">
    <property type="entry name" value="Ank_2"/>
    <property type="match status" value="2"/>
</dbReference>
<dbReference type="SUPFAM" id="SSF48403">
    <property type="entry name" value="Ankyrin repeat"/>
    <property type="match status" value="2"/>
</dbReference>
<dbReference type="SMART" id="SM00248">
    <property type="entry name" value="ANK"/>
    <property type="match status" value="9"/>
</dbReference>